<proteinExistence type="predicted"/>
<sequence length="112" mass="13336">MVYVKLLWTWTSTIISSEYFLAGDMSLKKHMSSQRWTIYPTSFIPTIFGSLLSPSVGSITHFVIKRNIASSFPTFLSYIIFSNLNYRNMWWELTRIHTTWSRHLICLRWYTL</sequence>
<accession>A0A804L0K9</accession>
<reference evidence="2" key="2">
    <citation type="submission" date="2021-05" db="UniProtKB">
        <authorList>
            <consortium name="EnsemblPlants"/>
        </authorList>
    </citation>
    <scope>IDENTIFICATION</scope>
    <source>
        <strain evidence="2">subsp. malaccensis</strain>
    </source>
</reference>
<protein>
    <submittedName>
        <fullName evidence="1">(wild Malaysian banana) hypothetical protein</fullName>
    </submittedName>
</protein>
<dbReference type="EnsemblPlants" id="Ma10_t26370.1">
    <property type="protein sequence ID" value="Ma10_p26370.1"/>
    <property type="gene ID" value="Ma10_g26370"/>
</dbReference>
<dbReference type="AlphaFoldDB" id="A0A804L0K9"/>
<evidence type="ECO:0000313" key="3">
    <source>
        <dbReference type="Proteomes" id="UP000012960"/>
    </source>
</evidence>
<gene>
    <name evidence="1" type="ORF">GSMUA_328810.1</name>
</gene>
<evidence type="ECO:0000313" key="2">
    <source>
        <dbReference type="EnsemblPlants" id="Ma10_p26370.1"/>
    </source>
</evidence>
<name>A0A804L0K9_MUSAM</name>
<dbReference type="Gramene" id="Ma10_t26370.1">
    <property type="protein sequence ID" value="Ma10_p26370.1"/>
    <property type="gene ID" value="Ma10_g26370"/>
</dbReference>
<dbReference type="EMBL" id="HG996476">
    <property type="protein sequence ID" value="CAG1854655.1"/>
    <property type="molecule type" value="Genomic_DNA"/>
</dbReference>
<organism evidence="2 3">
    <name type="scientific">Musa acuminata subsp. malaccensis</name>
    <name type="common">Wild banana</name>
    <name type="synonym">Musa malaccensis</name>
    <dbReference type="NCBI Taxonomy" id="214687"/>
    <lineage>
        <taxon>Eukaryota</taxon>
        <taxon>Viridiplantae</taxon>
        <taxon>Streptophyta</taxon>
        <taxon>Embryophyta</taxon>
        <taxon>Tracheophyta</taxon>
        <taxon>Spermatophyta</taxon>
        <taxon>Magnoliopsida</taxon>
        <taxon>Liliopsida</taxon>
        <taxon>Zingiberales</taxon>
        <taxon>Musaceae</taxon>
        <taxon>Musa</taxon>
    </lineage>
</organism>
<reference evidence="1" key="1">
    <citation type="submission" date="2021-03" db="EMBL/GenBank/DDBJ databases">
        <authorList>
            <consortium name="Genoscope - CEA"/>
            <person name="William W."/>
        </authorList>
    </citation>
    <scope>NUCLEOTIDE SEQUENCE</scope>
    <source>
        <strain evidence="1">Doubled-haploid Pahang</strain>
    </source>
</reference>
<dbReference type="InParanoid" id="A0A804L0K9"/>
<evidence type="ECO:0000313" key="1">
    <source>
        <dbReference type="EMBL" id="CAG1854655.1"/>
    </source>
</evidence>
<keyword evidence="3" id="KW-1185">Reference proteome</keyword>
<dbReference type="Proteomes" id="UP000012960">
    <property type="component" value="Unplaced"/>
</dbReference>